<evidence type="ECO:0000313" key="8">
    <source>
        <dbReference type="Proteomes" id="UP000515472"/>
    </source>
</evidence>
<gene>
    <name evidence="7" type="ORF">GEOBRER4_n4069</name>
</gene>
<evidence type="ECO:0000259" key="6">
    <source>
        <dbReference type="PROSITE" id="PS51918"/>
    </source>
</evidence>
<dbReference type="Gene3D" id="3.20.20.70">
    <property type="entry name" value="Aldolase class I"/>
    <property type="match status" value="1"/>
</dbReference>
<proteinExistence type="predicted"/>
<feature type="domain" description="Radical SAM core" evidence="6">
    <location>
        <begin position="92"/>
        <end position="318"/>
    </location>
</feature>
<dbReference type="EMBL" id="AP023213">
    <property type="protein sequence ID" value="BCG49164.1"/>
    <property type="molecule type" value="Genomic_DNA"/>
</dbReference>
<dbReference type="KEGG" id="gbn:GEOBRER4_39140"/>
<dbReference type="RefSeq" id="WP_185243688.1">
    <property type="nucleotide sequence ID" value="NZ_AP023213.1"/>
</dbReference>
<dbReference type="InterPro" id="IPR023885">
    <property type="entry name" value="4Fe4S-binding_SPASM_dom"/>
</dbReference>
<dbReference type="GO" id="GO:0016491">
    <property type="term" value="F:oxidoreductase activity"/>
    <property type="evidence" value="ECO:0007669"/>
    <property type="project" value="InterPro"/>
</dbReference>
<keyword evidence="8" id="KW-1185">Reference proteome</keyword>
<organism evidence="7 8">
    <name type="scientific">Citrifermentans bremense</name>
    <dbReference type="NCBI Taxonomy" id="60035"/>
    <lineage>
        <taxon>Bacteria</taxon>
        <taxon>Pseudomonadati</taxon>
        <taxon>Thermodesulfobacteriota</taxon>
        <taxon>Desulfuromonadia</taxon>
        <taxon>Geobacterales</taxon>
        <taxon>Geobacteraceae</taxon>
        <taxon>Citrifermentans</taxon>
    </lineage>
</organism>
<dbReference type="InterPro" id="IPR007197">
    <property type="entry name" value="rSAM"/>
</dbReference>
<evidence type="ECO:0000256" key="3">
    <source>
        <dbReference type="ARBA" id="ARBA00022723"/>
    </source>
</evidence>
<comment type="cofactor">
    <cofactor evidence="1">
        <name>[4Fe-4S] cluster</name>
        <dbReference type="ChEBI" id="CHEBI:49883"/>
    </cofactor>
</comment>
<dbReference type="GO" id="GO:0046872">
    <property type="term" value="F:metal ion binding"/>
    <property type="evidence" value="ECO:0007669"/>
    <property type="project" value="UniProtKB-KW"/>
</dbReference>
<dbReference type="PANTHER" id="PTHR43273:SF8">
    <property type="entry name" value="RADICAL SAM DOMAIN PROTEIN"/>
    <property type="match status" value="1"/>
</dbReference>
<dbReference type="SFLD" id="SFLDG01386">
    <property type="entry name" value="main_SPASM_domain-containing"/>
    <property type="match status" value="1"/>
</dbReference>
<protein>
    <submittedName>
        <fullName evidence="7">Radical SAM domain protein</fullName>
    </submittedName>
</protein>
<dbReference type="InterPro" id="IPR058240">
    <property type="entry name" value="rSAM_sf"/>
</dbReference>
<dbReference type="SFLD" id="SFLDG01067">
    <property type="entry name" value="SPASM/twitch_domain_containing"/>
    <property type="match status" value="1"/>
</dbReference>
<dbReference type="AlphaFoldDB" id="A0A6S6MBT0"/>
<sequence>MSDYHSFEQGGDNFLFFSRSARLYQLSDLASRMFSELQAPQGVGRTGPAPGPPPRPLSAAEAPLYAELCDLLHQELEVPLPVSRDRQPRAGENCFQTFSIYLAQNCNMACCYCWNRGGTFGKPGHLMGEKSAQRALKLILDLVEASSADKIFINFYGGEPLLNFPIMAKITLELLQHEARLGKNFYLTLDTNGTLLEGPVAQFLARYFTQIGVSLDGSQRIHDLQRPGKYGESTWQLIVNNMKSFPNPKLLGIRATLTAFSDSYLETFLALTTLGVSRIQLEYCHEPGYHQNPIYEQLNVPVERQLLELREFIDYYIDYISRYQDTRDIPFVSNILDHITRIRRGSRFTKPCGAGTNTLAINSHGEIFPCIAFVDREDFAMGRAGADAGLSLHDTLSGFEVDGQLPCHYCWLRYDCAGGCYATHYDMTGNPRHPHPHYCESMKGRAEVYFYALTQMLNRCPWHLLRSSNSAPP</sequence>
<dbReference type="Proteomes" id="UP000515472">
    <property type="component" value="Chromosome"/>
</dbReference>
<keyword evidence="2" id="KW-0949">S-adenosyl-L-methionine</keyword>
<dbReference type="GO" id="GO:0051536">
    <property type="term" value="F:iron-sulfur cluster binding"/>
    <property type="evidence" value="ECO:0007669"/>
    <property type="project" value="UniProtKB-KW"/>
</dbReference>
<evidence type="ECO:0000256" key="5">
    <source>
        <dbReference type="ARBA" id="ARBA00023014"/>
    </source>
</evidence>
<dbReference type="SFLD" id="SFLDS00029">
    <property type="entry name" value="Radical_SAM"/>
    <property type="match status" value="1"/>
</dbReference>
<dbReference type="InterPro" id="IPR013785">
    <property type="entry name" value="Aldolase_TIM"/>
</dbReference>
<evidence type="ECO:0000256" key="1">
    <source>
        <dbReference type="ARBA" id="ARBA00001966"/>
    </source>
</evidence>
<name>A0A6S6MBT0_9BACT</name>
<reference evidence="7 8" key="1">
    <citation type="submission" date="2020-06" db="EMBL/GenBank/DDBJ databases">
        <title>Interaction of electrochemicaly active bacteria, Geobacter bremensis R4 on different carbon anode.</title>
        <authorList>
            <person name="Meng L."/>
            <person name="Yoshida N."/>
        </authorList>
    </citation>
    <scope>NUCLEOTIDE SEQUENCE [LARGE SCALE GENOMIC DNA]</scope>
    <source>
        <strain evidence="7 8">R4</strain>
    </source>
</reference>
<evidence type="ECO:0000256" key="4">
    <source>
        <dbReference type="ARBA" id="ARBA00023004"/>
    </source>
</evidence>
<keyword evidence="3" id="KW-0479">Metal-binding</keyword>
<evidence type="ECO:0000313" key="7">
    <source>
        <dbReference type="EMBL" id="BCG49164.1"/>
    </source>
</evidence>
<evidence type="ECO:0000256" key="2">
    <source>
        <dbReference type="ARBA" id="ARBA00022691"/>
    </source>
</evidence>
<dbReference type="Pfam" id="PF04055">
    <property type="entry name" value="Radical_SAM"/>
    <property type="match status" value="1"/>
</dbReference>
<dbReference type="NCBIfam" id="TIGR04085">
    <property type="entry name" value="rSAM_more_4Fe4S"/>
    <property type="match status" value="1"/>
</dbReference>
<dbReference type="PANTHER" id="PTHR43273">
    <property type="entry name" value="ANAEROBIC SULFATASE-MATURATING ENZYME HOMOLOG ASLB-RELATED"/>
    <property type="match status" value="1"/>
</dbReference>
<dbReference type="SFLD" id="SFLDG01384">
    <property type="entry name" value="thioether_bond_formation_requi"/>
    <property type="match status" value="1"/>
</dbReference>
<keyword evidence="4" id="KW-0408">Iron</keyword>
<keyword evidence="5" id="KW-0411">Iron-sulfur</keyword>
<accession>A0A6S6MBT0</accession>
<dbReference type="PROSITE" id="PS51918">
    <property type="entry name" value="RADICAL_SAM"/>
    <property type="match status" value="1"/>
</dbReference>
<dbReference type="CDD" id="cd01335">
    <property type="entry name" value="Radical_SAM"/>
    <property type="match status" value="1"/>
</dbReference>
<dbReference type="InterPro" id="IPR023867">
    <property type="entry name" value="Sulphatase_maturase_rSAM"/>
</dbReference>
<dbReference type="SUPFAM" id="SSF102114">
    <property type="entry name" value="Radical SAM enzymes"/>
    <property type="match status" value="1"/>
</dbReference>